<dbReference type="CDD" id="cd01949">
    <property type="entry name" value="GGDEF"/>
    <property type="match status" value="1"/>
</dbReference>
<comment type="caution">
    <text evidence="3">The sequence shown here is derived from an EMBL/GenBank/DDBJ whole genome shotgun (WGS) entry which is preliminary data.</text>
</comment>
<dbReference type="eggNOG" id="COG2199">
    <property type="taxonomic scope" value="Bacteria"/>
</dbReference>
<feature type="transmembrane region" description="Helical" evidence="1">
    <location>
        <begin position="145"/>
        <end position="164"/>
    </location>
</feature>
<keyword evidence="1" id="KW-0472">Membrane</keyword>
<feature type="transmembrane region" description="Helical" evidence="1">
    <location>
        <begin position="78"/>
        <end position="107"/>
    </location>
</feature>
<dbReference type="GO" id="GO:0043709">
    <property type="term" value="P:cell adhesion involved in single-species biofilm formation"/>
    <property type="evidence" value="ECO:0007669"/>
    <property type="project" value="TreeGrafter"/>
</dbReference>
<evidence type="ECO:0000256" key="1">
    <source>
        <dbReference type="SAM" id="Phobius"/>
    </source>
</evidence>
<dbReference type="FunFam" id="3.30.70.270:FF:000001">
    <property type="entry name" value="Diguanylate cyclase domain protein"/>
    <property type="match status" value="1"/>
</dbReference>
<dbReference type="SUPFAM" id="SSF55073">
    <property type="entry name" value="Nucleotide cyclase"/>
    <property type="match status" value="1"/>
</dbReference>
<dbReference type="InterPro" id="IPR050469">
    <property type="entry name" value="Diguanylate_Cyclase"/>
</dbReference>
<name>A0A0R1K5W1_9LACO</name>
<dbReference type="AlphaFoldDB" id="A0A0R1K5W1"/>
<dbReference type="Gene3D" id="3.30.70.270">
    <property type="match status" value="1"/>
</dbReference>
<protein>
    <submittedName>
        <fullName evidence="3">Diguanylate cyclase phosphodiesterase domain-containing protein</fullName>
    </submittedName>
</protein>
<keyword evidence="4" id="KW-1185">Reference proteome</keyword>
<feature type="domain" description="GGDEF" evidence="2">
    <location>
        <begin position="238"/>
        <end position="372"/>
    </location>
</feature>
<organism evidence="3 4">
    <name type="scientific">Companilactobacillus nodensis DSM 19682 = JCM 14932 = NBRC 107160</name>
    <dbReference type="NCBI Taxonomy" id="1423775"/>
    <lineage>
        <taxon>Bacteria</taxon>
        <taxon>Bacillati</taxon>
        <taxon>Bacillota</taxon>
        <taxon>Bacilli</taxon>
        <taxon>Lactobacillales</taxon>
        <taxon>Lactobacillaceae</taxon>
        <taxon>Companilactobacillus</taxon>
    </lineage>
</organism>
<keyword evidence="1" id="KW-0812">Transmembrane</keyword>
<dbReference type="EMBL" id="AZDZ01000019">
    <property type="protein sequence ID" value="KRK79006.1"/>
    <property type="molecule type" value="Genomic_DNA"/>
</dbReference>
<evidence type="ECO:0000259" key="2">
    <source>
        <dbReference type="PROSITE" id="PS50887"/>
    </source>
</evidence>
<dbReference type="STRING" id="1423775.FD03_GL001367"/>
<dbReference type="GO" id="GO:0052621">
    <property type="term" value="F:diguanylate cyclase activity"/>
    <property type="evidence" value="ECO:0007669"/>
    <property type="project" value="TreeGrafter"/>
</dbReference>
<feature type="transmembrane region" description="Helical" evidence="1">
    <location>
        <begin position="176"/>
        <end position="194"/>
    </location>
</feature>
<dbReference type="PROSITE" id="PS50887">
    <property type="entry name" value="GGDEF"/>
    <property type="match status" value="1"/>
</dbReference>
<dbReference type="PANTHER" id="PTHR45138:SF9">
    <property type="entry name" value="DIGUANYLATE CYCLASE DGCM-RELATED"/>
    <property type="match status" value="1"/>
</dbReference>
<dbReference type="SMART" id="SM00267">
    <property type="entry name" value="GGDEF"/>
    <property type="match status" value="1"/>
</dbReference>
<feature type="transmembrane region" description="Helical" evidence="1">
    <location>
        <begin position="113"/>
        <end position="133"/>
    </location>
</feature>
<evidence type="ECO:0000313" key="3">
    <source>
        <dbReference type="EMBL" id="KRK79006.1"/>
    </source>
</evidence>
<dbReference type="InterPro" id="IPR043128">
    <property type="entry name" value="Rev_trsase/Diguanyl_cyclase"/>
</dbReference>
<dbReference type="NCBIfam" id="TIGR00254">
    <property type="entry name" value="GGDEF"/>
    <property type="match status" value="1"/>
</dbReference>
<keyword evidence="1" id="KW-1133">Transmembrane helix</keyword>
<dbReference type="InterPro" id="IPR000160">
    <property type="entry name" value="GGDEF_dom"/>
</dbReference>
<evidence type="ECO:0000313" key="4">
    <source>
        <dbReference type="Proteomes" id="UP000051248"/>
    </source>
</evidence>
<proteinExistence type="predicted"/>
<dbReference type="Pfam" id="PF00990">
    <property type="entry name" value="GGDEF"/>
    <property type="match status" value="1"/>
</dbReference>
<dbReference type="Proteomes" id="UP000051248">
    <property type="component" value="Unassembled WGS sequence"/>
</dbReference>
<dbReference type="InterPro" id="IPR029787">
    <property type="entry name" value="Nucleotide_cyclase"/>
</dbReference>
<dbReference type="GO" id="GO:1902201">
    <property type="term" value="P:negative regulation of bacterial-type flagellum-dependent cell motility"/>
    <property type="evidence" value="ECO:0007669"/>
    <property type="project" value="TreeGrafter"/>
</dbReference>
<feature type="transmembrane region" description="Helical" evidence="1">
    <location>
        <begin position="47"/>
        <end position="66"/>
    </location>
</feature>
<gene>
    <name evidence="3" type="ORF">FD03_GL001367</name>
</gene>
<dbReference type="PATRIC" id="fig|1423775.4.peg.1397"/>
<dbReference type="GO" id="GO:0005886">
    <property type="term" value="C:plasma membrane"/>
    <property type="evidence" value="ECO:0007669"/>
    <property type="project" value="TreeGrafter"/>
</dbReference>
<accession>A0A0R1K5W1</accession>
<dbReference type="PANTHER" id="PTHR45138">
    <property type="entry name" value="REGULATORY COMPONENTS OF SENSORY TRANSDUCTION SYSTEM"/>
    <property type="match status" value="1"/>
</dbReference>
<reference evidence="3 4" key="1">
    <citation type="journal article" date="2015" name="Genome Announc.">
        <title>Expanding the biotechnology potential of lactobacilli through comparative genomics of 213 strains and associated genera.</title>
        <authorList>
            <person name="Sun Z."/>
            <person name="Harris H.M."/>
            <person name="McCann A."/>
            <person name="Guo C."/>
            <person name="Argimon S."/>
            <person name="Zhang W."/>
            <person name="Yang X."/>
            <person name="Jeffery I.B."/>
            <person name="Cooney J.C."/>
            <person name="Kagawa T.F."/>
            <person name="Liu W."/>
            <person name="Song Y."/>
            <person name="Salvetti E."/>
            <person name="Wrobel A."/>
            <person name="Rasinkangas P."/>
            <person name="Parkhill J."/>
            <person name="Rea M.C."/>
            <person name="O'Sullivan O."/>
            <person name="Ritari J."/>
            <person name="Douillard F.P."/>
            <person name="Paul Ross R."/>
            <person name="Yang R."/>
            <person name="Briner A.E."/>
            <person name="Felis G.E."/>
            <person name="de Vos W.M."/>
            <person name="Barrangou R."/>
            <person name="Klaenhammer T.R."/>
            <person name="Caufield P.W."/>
            <person name="Cui Y."/>
            <person name="Zhang H."/>
            <person name="O'Toole P.W."/>
        </authorList>
    </citation>
    <scope>NUCLEOTIDE SEQUENCE [LARGE SCALE GENOMIC DNA]</scope>
    <source>
        <strain evidence="3 4">DSM 19682</strain>
    </source>
</reference>
<feature type="transmembrane region" description="Helical" evidence="1">
    <location>
        <begin position="7"/>
        <end position="27"/>
    </location>
</feature>
<sequence>MWQVPPFVTSVFFILGVFTLYQVTFSWISTWIHSRGVSIDDDTLNTWYGVIYILIFVFSIQQSVVGQSDSWAFMNFQLIGVVFVAYFLNIHIPYYSFFPIVLVYMIFNHSLGYWQSWGHAITLMTFFWVLNIIRVKYRNRKYALLNYMLVGSFFGGILWLWMVLKFDLSWTTFWQEWIYLVIFEALLYMYITMLSQDSAIKIRLAELASHDTLTKTENFTAYTDDIRNLFAKSRSENQPLSMMMFDIDHFKHVNDTYGHLAGDRVLQHTAMIVQTVLDENDTSIRFYRTGGEEFNILFPGYEVDDTQTVVEQIFSAINHMEVYSDTDQIGISVSVGVSEVNGDDRSTIDFYNRVDQNLYHSKRNGRMQITVG</sequence>